<comment type="caution">
    <text evidence="4">The sequence shown here is derived from an EMBL/GenBank/DDBJ whole genome shotgun (WGS) entry which is preliminary data.</text>
</comment>
<keyword evidence="3" id="KW-0546">Nucleotide metabolism</keyword>
<feature type="active site" description="Proton acceptor" evidence="3">
    <location>
        <position position="79"/>
    </location>
</feature>
<dbReference type="SUPFAM" id="SSF52972">
    <property type="entry name" value="ITPase-like"/>
    <property type="match status" value="1"/>
</dbReference>
<keyword evidence="5" id="KW-1185">Reference proteome</keyword>
<protein>
    <recommendedName>
        <fullName evidence="3">dTTP/UTP pyrophosphatase</fullName>
        <shortName evidence="3">dTTPase/UTPase</shortName>
        <ecNumber evidence="3">3.6.1.9</ecNumber>
    </recommendedName>
    <alternativeName>
        <fullName evidence="3">Nucleoside triphosphate pyrophosphatase</fullName>
    </alternativeName>
    <alternativeName>
        <fullName evidence="3">Nucleotide pyrophosphatase</fullName>
        <shortName evidence="3">Nucleotide PPase</shortName>
    </alternativeName>
</protein>
<dbReference type="Pfam" id="PF02545">
    <property type="entry name" value="Maf"/>
    <property type="match status" value="2"/>
</dbReference>
<dbReference type="HAMAP" id="MF_00528">
    <property type="entry name" value="Maf"/>
    <property type="match status" value="1"/>
</dbReference>
<dbReference type="OrthoDB" id="9807767at2"/>
<dbReference type="CDD" id="cd00555">
    <property type="entry name" value="Maf"/>
    <property type="match status" value="1"/>
</dbReference>
<name>A0A4Y8PVP3_9BACL</name>
<comment type="caution">
    <text evidence="3">Lacks conserved residue(s) required for the propagation of feature annotation.</text>
</comment>
<comment type="cofactor">
    <cofactor evidence="1 3">
        <name>a divalent metal cation</name>
        <dbReference type="ChEBI" id="CHEBI:60240"/>
    </cofactor>
</comment>
<proteinExistence type="inferred from homology"/>
<dbReference type="InterPro" id="IPR003697">
    <property type="entry name" value="Maf-like"/>
</dbReference>
<dbReference type="GO" id="GO:0005737">
    <property type="term" value="C:cytoplasm"/>
    <property type="evidence" value="ECO:0007669"/>
    <property type="project" value="UniProtKB-SubCell"/>
</dbReference>
<dbReference type="RefSeq" id="WP_134755719.1">
    <property type="nucleotide sequence ID" value="NZ_MYFO02000002.1"/>
</dbReference>
<dbReference type="GO" id="GO:0036221">
    <property type="term" value="F:UTP diphosphatase activity"/>
    <property type="evidence" value="ECO:0007669"/>
    <property type="project" value="RHEA"/>
</dbReference>
<comment type="function">
    <text evidence="3">Nucleoside triphosphate pyrophosphatase that hydrolyzes dTTP and UTP. May have a dual role in cell division arrest and in preventing the incorporation of modified nucleotides into cellular nucleic acids.</text>
</comment>
<comment type="catalytic activity">
    <reaction evidence="3">
        <text>dTTP + H2O = dTMP + diphosphate + H(+)</text>
        <dbReference type="Rhea" id="RHEA:28534"/>
        <dbReference type="ChEBI" id="CHEBI:15377"/>
        <dbReference type="ChEBI" id="CHEBI:15378"/>
        <dbReference type="ChEBI" id="CHEBI:33019"/>
        <dbReference type="ChEBI" id="CHEBI:37568"/>
        <dbReference type="ChEBI" id="CHEBI:63528"/>
        <dbReference type="EC" id="3.6.1.9"/>
    </reaction>
</comment>
<gene>
    <name evidence="4" type="ORF">B5M42_19080</name>
</gene>
<dbReference type="PANTHER" id="PTHR43213:SF5">
    <property type="entry name" value="BIFUNCTIONAL DTTP_UTP PYROPHOSPHATASE_METHYLTRANSFERASE PROTEIN-RELATED"/>
    <property type="match status" value="1"/>
</dbReference>
<dbReference type="EMBL" id="MYFO01000031">
    <property type="protein sequence ID" value="TFE84810.1"/>
    <property type="molecule type" value="Genomic_DNA"/>
</dbReference>
<dbReference type="GO" id="GO:0009117">
    <property type="term" value="P:nucleotide metabolic process"/>
    <property type="evidence" value="ECO:0007669"/>
    <property type="project" value="UniProtKB-KW"/>
</dbReference>
<sequence length="237" mass="25306">MKPALSQTLILASSSPRRQELVRSLGLPYIIRASDVDETVEGARSPQEFVEILALRKAEAVRGMLSGTDEADGVIIGSDTIVVHRGEVLGKPADEADAYRMLEALQGAAHEVYTGLACVDIRRGRPTIQASEGATQAAVRLGDVGQFRSVAAEADAAAVTLLGYTASKVTFRPMSDQEIRAYIATGQPMDKAGAYGVQGIGSLFIEKIEGDFYSVMGLPMNLLYAMLRQLGISPFQA</sequence>
<organism evidence="4 5">
    <name type="scientific">Paenibacillus athensensis</name>
    <dbReference type="NCBI Taxonomy" id="1967502"/>
    <lineage>
        <taxon>Bacteria</taxon>
        <taxon>Bacillati</taxon>
        <taxon>Bacillota</taxon>
        <taxon>Bacilli</taxon>
        <taxon>Bacillales</taxon>
        <taxon>Paenibacillaceae</taxon>
        <taxon>Paenibacillus</taxon>
    </lineage>
</organism>
<evidence type="ECO:0000256" key="3">
    <source>
        <dbReference type="HAMAP-Rule" id="MF_00528"/>
    </source>
</evidence>
<evidence type="ECO:0000256" key="2">
    <source>
        <dbReference type="ARBA" id="ARBA00022801"/>
    </source>
</evidence>
<dbReference type="AlphaFoldDB" id="A0A4Y8PVP3"/>
<evidence type="ECO:0000256" key="1">
    <source>
        <dbReference type="ARBA" id="ARBA00001968"/>
    </source>
</evidence>
<dbReference type="PIRSF" id="PIRSF006305">
    <property type="entry name" value="Maf"/>
    <property type="match status" value="1"/>
</dbReference>
<reference evidence="4 5" key="1">
    <citation type="submission" date="2017-03" db="EMBL/GenBank/DDBJ databases">
        <title>Isolation of Levoglucosan Utilizing Bacteria.</title>
        <authorList>
            <person name="Arya A.S."/>
        </authorList>
    </citation>
    <scope>NUCLEOTIDE SEQUENCE [LARGE SCALE GENOMIC DNA]</scope>
    <source>
        <strain evidence="4 5">MEC069</strain>
    </source>
</reference>
<keyword evidence="2 3" id="KW-0378">Hydrolase</keyword>
<dbReference type="PANTHER" id="PTHR43213">
    <property type="entry name" value="BIFUNCTIONAL DTTP/UTP PYROPHOSPHATASE/METHYLTRANSFERASE PROTEIN-RELATED"/>
    <property type="match status" value="1"/>
</dbReference>
<accession>A0A4Y8PVP3</accession>
<dbReference type="InterPro" id="IPR029001">
    <property type="entry name" value="ITPase-like_fam"/>
</dbReference>
<feature type="site" description="Important for substrate specificity" evidence="3">
    <location>
        <position position="80"/>
    </location>
</feature>
<dbReference type="EC" id="3.6.1.9" evidence="3"/>
<feature type="site" description="Important for substrate specificity" evidence="3">
    <location>
        <position position="198"/>
    </location>
</feature>
<feature type="site" description="Important for substrate specificity" evidence="3">
    <location>
        <position position="17"/>
    </location>
</feature>
<evidence type="ECO:0000313" key="4">
    <source>
        <dbReference type="EMBL" id="TFE84810.1"/>
    </source>
</evidence>
<dbReference type="Gene3D" id="3.90.950.10">
    <property type="match status" value="1"/>
</dbReference>
<dbReference type="GO" id="GO:0036218">
    <property type="term" value="F:dTTP diphosphatase activity"/>
    <property type="evidence" value="ECO:0007669"/>
    <property type="project" value="RHEA"/>
</dbReference>
<evidence type="ECO:0000313" key="5">
    <source>
        <dbReference type="Proteomes" id="UP000298246"/>
    </source>
</evidence>
<dbReference type="Proteomes" id="UP000298246">
    <property type="component" value="Unassembled WGS sequence"/>
</dbReference>
<comment type="subcellular location">
    <subcellularLocation>
        <location evidence="3">Cytoplasm</location>
    </subcellularLocation>
</comment>
<keyword evidence="3" id="KW-0963">Cytoplasm</keyword>
<comment type="catalytic activity">
    <reaction evidence="3">
        <text>UTP + H2O = UMP + diphosphate + H(+)</text>
        <dbReference type="Rhea" id="RHEA:29395"/>
        <dbReference type="ChEBI" id="CHEBI:15377"/>
        <dbReference type="ChEBI" id="CHEBI:15378"/>
        <dbReference type="ChEBI" id="CHEBI:33019"/>
        <dbReference type="ChEBI" id="CHEBI:46398"/>
        <dbReference type="ChEBI" id="CHEBI:57865"/>
        <dbReference type="EC" id="3.6.1.9"/>
    </reaction>
</comment>
<comment type="similarity">
    <text evidence="3">Belongs to the Maf family. YhdE subfamily.</text>
</comment>